<dbReference type="EMBL" id="JAENGZ010002588">
    <property type="protein sequence ID" value="KAG6943359.1"/>
    <property type="molecule type" value="Genomic_DNA"/>
</dbReference>
<accession>A0A8T1TMJ5</accession>
<proteinExistence type="predicted"/>
<evidence type="ECO:0000313" key="2">
    <source>
        <dbReference type="Proteomes" id="UP000688947"/>
    </source>
</evidence>
<organism evidence="1 2">
    <name type="scientific">Phytophthora cactorum</name>
    <dbReference type="NCBI Taxonomy" id="29920"/>
    <lineage>
        <taxon>Eukaryota</taxon>
        <taxon>Sar</taxon>
        <taxon>Stramenopiles</taxon>
        <taxon>Oomycota</taxon>
        <taxon>Peronosporomycetes</taxon>
        <taxon>Peronosporales</taxon>
        <taxon>Peronosporaceae</taxon>
        <taxon>Phytophthora</taxon>
    </lineage>
</organism>
<comment type="caution">
    <text evidence="1">The sequence shown here is derived from an EMBL/GenBank/DDBJ whole genome shotgun (WGS) entry which is preliminary data.</text>
</comment>
<protein>
    <submittedName>
        <fullName evidence="1">Uncharacterized protein</fullName>
    </submittedName>
</protein>
<dbReference type="Proteomes" id="UP000688947">
    <property type="component" value="Unassembled WGS sequence"/>
</dbReference>
<sequence length="69" mass="7832">MPMHYTDQSDDYRGKHNNINVPLQCGTTDDQFHGRFQRLVDKAVDAVEPEIVGACLRCRHAGSRSTERS</sequence>
<reference evidence="1" key="1">
    <citation type="submission" date="2021-01" db="EMBL/GenBank/DDBJ databases">
        <title>Phytophthora aleatoria, a newly-described species from Pinus radiata is distinct from Phytophthora cactorum isolates based on comparative genomics.</title>
        <authorList>
            <person name="Mcdougal R."/>
            <person name="Panda P."/>
            <person name="Williams N."/>
            <person name="Studholme D.J."/>
        </authorList>
    </citation>
    <scope>NUCLEOTIDE SEQUENCE</scope>
    <source>
        <strain evidence="1">NZFS 3830</strain>
    </source>
</reference>
<name>A0A8T1TMJ5_9STRA</name>
<evidence type="ECO:0000313" key="1">
    <source>
        <dbReference type="EMBL" id="KAG6943359.1"/>
    </source>
</evidence>
<gene>
    <name evidence="1" type="ORF">JG687_00018511</name>
</gene>
<dbReference type="AlphaFoldDB" id="A0A8T1TMJ5"/>